<evidence type="ECO:0000313" key="2">
    <source>
        <dbReference type="EMBL" id="GAA3361986.1"/>
    </source>
</evidence>
<gene>
    <name evidence="2" type="ORF">GCM10020366_48120</name>
</gene>
<reference evidence="3" key="1">
    <citation type="journal article" date="2019" name="Int. J. Syst. Evol. Microbiol.">
        <title>The Global Catalogue of Microorganisms (GCM) 10K type strain sequencing project: providing services to taxonomists for standard genome sequencing and annotation.</title>
        <authorList>
            <consortium name="The Broad Institute Genomics Platform"/>
            <consortium name="The Broad Institute Genome Sequencing Center for Infectious Disease"/>
            <person name="Wu L."/>
            <person name="Ma J."/>
        </authorList>
    </citation>
    <scope>NUCLEOTIDE SEQUENCE [LARGE SCALE GENOMIC DNA]</scope>
    <source>
        <strain evidence="3">JCM 9687</strain>
    </source>
</reference>
<feature type="domain" description="EthD" evidence="1">
    <location>
        <begin position="12"/>
        <end position="100"/>
    </location>
</feature>
<evidence type="ECO:0000259" key="1">
    <source>
        <dbReference type="Pfam" id="PF07110"/>
    </source>
</evidence>
<dbReference type="InterPro" id="IPR009799">
    <property type="entry name" value="EthD_dom"/>
</dbReference>
<dbReference type="Pfam" id="PF07110">
    <property type="entry name" value="EthD"/>
    <property type="match status" value="1"/>
</dbReference>
<dbReference type="Gene3D" id="3.30.70.100">
    <property type="match status" value="1"/>
</dbReference>
<proteinExistence type="predicted"/>
<comment type="caution">
    <text evidence="2">The sequence shown here is derived from an EMBL/GenBank/DDBJ whole genome shotgun (WGS) entry which is preliminary data.</text>
</comment>
<sequence length="116" mass="13468">MVILVSLLRRLPELSHEQFVRHHRERHAPLVASLPAAARYVRRYVVEHPRPLGVPGIPEATVDAVVRQWFDSAEDLAALTASADYRDLIRPDEQRFIDMSRSEFYFTREQVFLGDQ</sequence>
<protein>
    <recommendedName>
        <fullName evidence="1">EthD domain-containing protein</fullName>
    </recommendedName>
</protein>
<accession>A0ABP6RWI2</accession>
<dbReference type="RefSeq" id="WP_344929586.1">
    <property type="nucleotide sequence ID" value="NZ_BAAAYK010000038.1"/>
</dbReference>
<dbReference type="InterPro" id="IPR011008">
    <property type="entry name" value="Dimeric_a/b-barrel"/>
</dbReference>
<dbReference type="SUPFAM" id="SSF54909">
    <property type="entry name" value="Dimeric alpha+beta barrel"/>
    <property type="match status" value="1"/>
</dbReference>
<organism evidence="2 3">
    <name type="scientific">Saccharopolyspora gregorii</name>
    <dbReference type="NCBI Taxonomy" id="33914"/>
    <lineage>
        <taxon>Bacteria</taxon>
        <taxon>Bacillati</taxon>
        <taxon>Actinomycetota</taxon>
        <taxon>Actinomycetes</taxon>
        <taxon>Pseudonocardiales</taxon>
        <taxon>Pseudonocardiaceae</taxon>
        <taxon>Saccharopolyspora</taxon>
    </lineage>
</organism>
<keyword evidence="3" id="KW-1185">Reference proteome</keyword>
<dbReference type="NCBIfam" id="TIGR02118">
    <property type="entry name" value="EthD family reductase"/>
    <property type="match status" value="1"/>
</dbReference>
<dbReference type="Proteomes" id="UP001500483">
    <property type="component" value="Unassembled WGS sequence"/>
</dbReference>
<evidence type="ECO:0000313" key="3">
    <source>
        <dbReference type="Proteomes" id="UP001500483"/>
    </source>
</evidence>
<name>A0ABP6RWI2_9PSEU</name>
<dbReference type="EMBL" id="BAAAYK010000038">
    <property type="protein sequence ID" value="GAA3361986.1"/>
    <property type="molecule type" value="Genomic_DNA"/>
</dbReference>